<sequence>MTLPYRPRTAQATVDAPADRENAPRGQESAHGTAPTDDTTPARETTSTEDTTPTEDTASAPVPHRSWARRRGGLIAAAAVLTGCSLLVIPQLPTGPRNAGSLLQTFLPWLGLAVPLLLLMAAVRRSWPAAAAVLVPAVVWTSLFGTSMTDKRGTGGDLSVLSHNVSESNRSPGQTARQLISSGADLIALQEMSPEAVPRYQRALAKTHPYHVVRGGVGLWSSLPLHGGRTVPVMPWPRALRATVDTPKGPLAVYVAHLASVRVAPDGFAARRRNEAVGRLAAAVRSERASRVVVAGDMNGSTRDTALRPLTEQLHSAQEEAGAGLGLTWPAEFPLVRIDQILVRGVTPVSSWTLPRTMSDHLPAAASLRL</sequence>
<keyword evidence="10" id="KW-0472">Membrane</keyword>
<dbReference type="PANTHER" id="PTHR15822">
    <property type="entry name" value="TRAF AND TNF RECEPTOR-ASSOCIATED PROTEIN"/>
    <property type="match status" value="1"/>
</dbReference>
<keyword evidence="7" id="KW-0460">Magnesium</keyword>
<evidence type="ECO:0000256" key="6">
    <source>
        <dbReference type="ARBA" id="ARBA00022801"/>
    </source>
</evidence>
<feature type="domain" description="Endonuclease/exonuclease/phosphatase" evidence="11">
    <location>
        <begin position="161"/>
        <end position="361"/>
    </location>
</feature>
<dbReference type="InterPro" id="IPR051547">
    <property type="entry name" value="TDP2-like"/>
</dbReference>
<evidence type="ECO:0000256" key="5">
    <source>
        <dbReference type="ARBA" id="ARBA00022763"/>
    </source>
</evidence>
<dbReference type="GO" id="GO:0004527">
    <property type="term" value="F:exonuclease activity"/>
    <property type="evidence" value="ECO:0007669"/>
    <property type="project" value="UniProtKB-KW"/>
</dbReference>
<keyword evidence="4" id="KW-0479">Metal-binding</keyword>
<comment type="cofactor">
    <cofactor evidence="2">
        <name>Mg(2+)</name>
        <dbReference type="ChEBI" id="CHEBI:18420"/>
    </cofactor>
</comment>
<keyword evidence="10" id="KW-0812">Transmembrane</keyword>
<dbReference type="SUPFAM" id="SSF56219">
    <property type="entry name" value="DNase I-like"/>
    <property type="match status" value="1"/>
</dbReference>
<evidence type="ECO:0000256" key="9">
    <source>
        <dbReference type="SAM" id="MobiDB-lite"/>
    </source>
</evidence>
<evidence type="ECO:0000313" key="13">
    <source>
        <dbReference type="Proteomes" id="UP000596130"/>
    </source>
</evidence>
<organism evidence="12 13">
    <name type="scientific">Streptomyces alfalfae</name>
    <dbReference type="NCBI Taxonomy" id="1642299"/>
    <lineage>
        <taxon>Bacteria</taxon>
        <taxon>Bacillati</taxon>
        <taxon>Actinomycetota</taxon>
        <taxon>Actinomycetes</taxon>
        <taxon>Kitasatosporales</taxon>
        <taxon>Streptomycetaceae</taxon>
        <taxon>Streptomyces</taxon>
    </lineage>
</organism>
<evidence type="ECO:0000256" key="1">
    <source>
        <dbReference type="ARBA" id="ARBA00001936"/>
    </source>
</evidence>
<dbReference type="EMBL" id="CP065959">
    <property type="protein sequence ID" value="QQC87222.1"/>
    <property type="molecule type" value="Genomic_DNA"/>
</dbReference>
<dbReference type="InterPro" id="IPR005135">
    <property type="entry name" value="Endo/exonuclease/phosphatase"/>
</dbReference>
<evidence type="ECO:0000256" key="4">
    <source>
        <dbReference type="ARBA" id="ARBA00022723"/>
    </source>
</evidence>
<feature type="compositionally biased region" description="Low complexity" evidence="9">
    <location>
        <begin position="33"/>
        <end position="61"/>
    </location>
</feature>
<feature type="region of interest" description="Disordered" evidence="9">
    <location>
        <begin position="1"/>
        <end position="66"/>
    </location>
</feature>
<evidence type="ECO:0000256" key="2">
    <source>
        <dbReference type="ARBA" id="ARBA00001946"/>
    </source>
</evidence>
<evidence type="ECO:0000256" key="10">
    <source>
        <dbReference type="SAM" id="Phobius"/>
    </source>
</evidence>
<evidence type="ECO:0000256" key="3">
    <source>
        <dbReference type="ARBA" id="ARBA00022722"/>
    </source>
</evidence>
<dbReference type="GO" id="GO:0006281">
    <property type="term" value="P:DNA repair"/>
    <property type="evidence" value="ECO:0007669"/>
    <property type="project" value="UniProtKB-KW"/>
</dbReference>
<protein>
    <submittedName>
        <fullName evidence="12">Endonuclease/exonuclease/phosphatase family protein</fullName>
    </submittedName>
</protein>
<accession>A0A7T4PBQ3</accession>
<proteinExistence type="predicted"/>
<dbReference type="Pfam" id="PF03372">
    <property type="entry name" value="Exo_endo_phos"/>
    <property type="match status" value="1"/>
</dbReference>
<dbReference type="PANTHER" id="PTHR15822:SF4">
    <property type="entry name" value="TYROSYL-DNA PHOSPHODIESTERASE 2"/>
    <property type="match status" value="1"/>
</dbReference>
<dbReference type="Proteomes" id="UP000596130">
    <property type="component" value="Chromosome"/>
</dbReference>
<dbReference type="RefSeq" id="WP_198501465.1">
    <property type="nucleotide sequence ID" value="NZ_CP065959.1"/>
</dbReference>
<keyword evidence="3" id="KW-0540">Nuclease</keyword>
<keyword evidence="12" id="KW-0269">Exonuclease</keyword>
<dbReference type="GO" id="GO:0046872">
    <property type="term" value="F:metal ion binding"/>
    <property type="evidence" value="ECO:0007669"/>
    <property type="project" value="UniProtKB-KW"/>
</dbReference>
<keyword evidence="8" id="KW-0234">DNA repair</keyword>
<feature type="transmembrane region" description="Helical" evidence="10">
    <location>
        <begin position="130"/>
        <end position="148"/>
    </location>
</feature>
<dbReference type="InterPro" id="IPR036691">
    <property type="entry name" value="Endo/exonu/phosph_ase_sf"/>
</dbReference>
<evidence type="ECO:0000256" key="8">
    <source>
        <dbReference type="ARBA" id="ARBA00023204"/>
    </source>
</evidence>
<dbReference type="Gene3D" id="3.60.10.10">
    <property type="entry name" value="Endonuclease/exonuclease/phosphatase"/>
    <property type="match status" value="1"/>
</dbReference>
<keyword evidence="5" id="KW-0227">DNA damage</keyword>
<gene>
    <name evidence="12" type="ORF">I8755_01430</name>
</gene>
<keyword evidence="12" id="KW-0255">Endonuclease</keyword>
<keyword evidence="6" id="KW-0378">Hydrolase</keyword>
<name>A0A7T4PBQ3_9ACTN</name>
<reference evidence="12 13" key="1">
    <citation type="submission" date="2020-12" db="EMBL/GenBank/DDBJ databases">
        <title>Identification and biosynthesis of polyene macrolides produced by Streptomyces alfalfae Men-myco-93-63.</title>
        <authorList>
            <person name="Liu D."/>
            <person name="Li Y."/>
            <person name="Liu L."/>
            <person name="Han X."/>
            <person name="Shen F."/>
        </authorList>
    </citation>
    <scope>NUCLEOTIDE SEQUENCE [LARGE SCALE GENOMIC DNA]</scope>
    <source>
        <strain evidence="12 13">Men-myco-93-63</strain>
    </source>
</reference>
<keyword evidence="10" id="KW-1133">Transmembrane helix</keyword>
<dbReference type="GO" id="GO:0004519">
    <property type="term" value="F:endonuclease activity"/>
    <property type="evidence" value="ECO:0007669"/>
    <property type="project" value="UniProtKB-KW"/>
</dbReference>
<comment type="cofactor">
    <cofactor evidence="1">
        <name>Mn(2+)</name>
        <dbReference type="ChEBI" id="CHEBI:29035"/>
    </cofactor>
</comment>
<dbReference type="AlphaFoldDB" id="A0A7T4PBQ3"/>
<feature type="transmembrane region" description="Helical" evidence="10">
    <location>
        <begin position="106"/>
        <end position="123"/>
    </location>
</feature>
<evidence type="ECO:0000313" key="12">
    <source>
        <dbReference type="EMBL" id="QQC87222.1"/>
    </source>
</evidence>
<evidence type="ECO:0000259" key="11">
    <source>
        <dbReference type="Pfam" id="PF03372"/>
    </source>
</evidence>
<feature type="transmembrane region" description="Helical" evidence="10">
    <location>
        <begin position="74"/>
        <end position="94"/>
    </location>
</feature>
<evidence type="ECO:0000256" key="7">
    <source>
        <dbReference type="ARBA" id="ARBA00022842"/>
    </source>
</evidence>